<dbReference type="Proteomes" id="UP000235392">
    <property type="component" value="Unassembled WGS sequence"/>
</dbReference>
<comment type="catalytic activity">
    <reaction evidence="15">
        <text>DNA(n) + a 2'-deoxyribonucleoside 5'-triphosphate = DNA(n+1) + diphosphate</text>
        <dbReference type="Rhea" id="RHEA:22508"/>
        <dbReference type="Rhea" id="RHEA-COMP:17339"/>
        <dbReference type="Rhea" id="RHEA-COMP:17340"/>
        <dbReference type="ChEBI" id="CHEBI:33019"/>
        <dbReference type="ChEBI" id="CHEBI:61560"/>
        <dbReference type="ChEBI" id="CHEBI:173112"/>
        <dbReference type="EC" id="2.7.7.7"/>
    </reaction>
</comment>
<feature type="compositionally biased region" description="Acidic residues" evidence="16">
    <location>
        <begin position="311"/>
        <end position="334"/>
    </location>
</feature>
<keyword evidence="9" id="KW-0229">DNA integration</keyword>
<dbReference type="InterPro" id="IPR036397">
    <property type="entry name" value="RNaseH_sf"/>
</dbReference>
<evidence type="ECO:0000259" key="17">
    <source>
        <dbReference type="PROSITE" id="PS50994"/>
    </source>
</evidence>
<feature type="region of interest" description="Disordered" evidence="16">
    <location>
        <begin position="291"/>
        <end position="353"/>
    </location>
</feature>
<proteinExistence type="predicted"/>
<name>A0A2N5TGQ0_9BASI</name>
<keyword evidence="10" id="KW-0695">RNA-directed DNA polymerase</keyword>
<dbReference type="PROSITE" id="PS50994">
    <property type="entry name" value="INTEGRASE"/>
    <property type="match status" value="1"/>
</dbReference>
<feature type="domain" description="Integrase catalytic" evidence="17">
    <location>
        <begin position="26"/>
        <end position="199"/>
    </location>
</feature>
<evidence type="ECO:0000256" key="6">
    <source>
        <dbReference type="ARBA" id="ARBA00022801"/>
    </source>
</evidence>
<evidence type="ECO:0000256" key="8">
    <source>
        <dbReference type="ARBA" id="ARBA00022884"/>
    </source>
</evidence>
<dbReference type="InterPro" id="IPR043502">
    <property type="entry name" value="DNA/RNA_pol_sf"/>
</dbReference>
<dbReference type="GO" id="GO:0006310">
    <property type="term" value="P:DNA recombination"/>
    <property type="evidence" value="ECO:0007669"/>
    <property type="project" value="UniProtKB-KW"/>
</dbReference>
<evidence type="ECO:0000256" key="15">
    <source>
        <dbReference type="ARBA" id="ARBA00049244"/>
    </source>
</evidence>
<evidence type="ECO:0000256" key="2">
    <source>
        <dbReference type="ARBA" id="ARBA00022695"/>
    </source>
</evidence>
<organism evidence="18 19">
    <name type="scientific">Puccinia coronata f. sp. avenae</name>
    <dbReference type="NCBI Taxonomy" id="200324"/>
    <lineage>
        <taxon>Eukaryota</taxon>
        <taxon>Fungi</taxon>
        <taxon>Dikarya</taxon>
        <taxon>Basidiomycota</taxon>
        <taxon>Pucciniomycotina</taxon>
        <taxon>Pucciniomycetes</taxon>
        <taxon>Pucciniales</taxon>
        <taxon>Pucciniaceae</taxon>
        <taxon>Puccinia</taxon>
    </lineage>
</organism>
<dbReference type="InterPro" id="IPR057670">
    <property type="entry name" value="SH3_retrovirus"/>
</dbReference>
<comment type="catalytic activity">
    <reaction evidence="14">
        <text>DNA(n) + a 2'-deoxyribonucleoside 5'-triphosphate = DNA(n+1) + diphosphate</text>
        <dbReference type="Rhea" id="RHEA:22508"/>
        <dbReference type="Rhea" id="RHEA-COMP:17339"/>
        <dbReference type="Rhea" id="RHEA-COMP:17340"/>
        <dbReference type="ChEBI" id="CHEBI:33019"/>
        <dbReference type="ChEBI" id="CHEBI:61560"/>
        <dbReference type="ChEBI" id="CHEBI:173112"/>
        <dbReference type="EC" id="2.7.7.49"/>
    </reaction>
</comment>
<keyword evidence="11" id="KW-0808">Transferase</keyword>
<keyword evidence="5" id="KW-0255">Endonuclease</keyword>
<dbReference type="GO" id="GO:0046872">
    <property type="term" value="F:metal ion binding"/>
    <property type="evidence" value="ECO:0007669"/>
    <property type="project" value="UniProtKB-KW"/>
</dbReference>
<dbReference type="EMBL" id="PGCI01000605">
    <property type="protein sequence ID" value="PLW24663.1"/>
    <property type="molecule type" value="Genomic_DNA"/>
</dbReference>
<evidence type="ECO:0000256" key="16">
    <source>
        <dbReference type="SAM" id="MobiDB-lite"/>
    </source>
</evidence>
<keyword evidence="11" id="KW-0239">DNA-directed DNA polymerase</keyword>
<dbReference type="GO" id="GO:0016787">
    <property type="term" value="F:hydrolase activity"/>
    <property type="evidence" value="ECO:0007669"/>
    <property type="project" value="UniProtKB-KW"/>
</dbReference>
<evidence type="ECO:0000256" key="10">
    <source>
        <dbReference type="ARBA" id="ARBA00022918"/>
    </source>
</evidence>
<dbReference type="GO" id="GO:0004519">
    <property type="term" value="F:endonuclease activity"/>
    <property type="evidence" value="ECO:0007669"/>
    <property type="project" value="UniProtKB-KW"/>
</dbReference>
<dbReference type="InterPro" id="IPR001584">
    <property type="entry name" value="Integrase_cat-core"/>
</dbReference>
<dbReference type="SUPFAM" id="SSF53098">
    <property type="entry name" value="Ribonuclease H-like"/>
    <property type="match status" value="1"/>
</dbReference>
<dbReference type="Pfam" id="PF25597">
    <property type="entry name" value="SH3_retrovirus"/>
    <property type="match status" value="1"/>
</dbReference>
<dbReference type="InterPro" id="IPR039537">
    <property type="entry name" value="Retrotran_Ty1/copia-like"/>
</dbReference>
<evidence type="ECO:0000256" key="7">
    <source>
        <dbReference type="ARBA" id="ARBA00022842"/>
    </source>
</evidence>
<evidence type="ECO:0000256" key="12">
    <source>
        <dbReference type="ARBA" id="ARBA00023172"/>
    </source>
</evidence>
<keyword evidence="12" id="KW-0233">DNA recombination</keyword>
<evidence type="ECO:0000256" key="3">
    <source>
        <dbReference type="ARBA" id="ARBA00022722"/>
    </source>
</evidence>
<sequence>MPPCLPRLLTRPPPHHFRPGTDALVMLESPDCKLSSLELMVHGDLVGPITPSTNSGCRYFLTMVEQHTGFISTTLLKKNLTRPLPFSTSRRSFEHQTGFKLKKLITDGGGEFCNASLSEHLRAAGIQHNVSPPYTPQHNGLAERANKTIINMARCMLLQSNLAKEWWGEAVCTTKQTTNCLPSLGKSKFSPIEQLFKKVPNIAFFRPFGCKVWIVKPNQLRNSKFDCIAWDGVLIGYSNDFSCYRVVKTESKTVVDSKHVYFDESCFPNLTALNPSLDLFPHSRLPDFSAPSTLPFDNEDSTSEEHSMDLDQPEDEDAIMNDSPNMDDDDEEEANSAPAPPPQRLILRLGPHPTQISSGVDPQNILARWTRSAAAFTTGAVEPSTHAQAMASTKRDSWITAEARELENMKEHRVWIEIPQEERHHVIPATWAYKKKLRAENQVTEFKARICAQGFCQTYGLNFEMKYAPTGKPSSLRLLLSHAIQDNLLIHQLDVKSAFLTCDLEEEVFMLPPPGYRTGENLVLQLKKAIYGLKQASLAWYRRLTFSHVDDLIIVGRDPLLFQSQMEKEFKIKYMGDTSFLLGMKLDRSPSGIHLHQSQYIARKLEEFDATNLSPSSCPIDPCSHLKKASESEIAQFKSLNVNYQALIGSLNYLSILTRPDVSFAVSKLSQYLENPGITHYRAAMQDPSTLNVYVDADWANCPDTRRSHTGLLVLQSDHLIFWKSTKQPTVSLSSTEAEYKALSDACKEIVWVRNITQEIFPSLSHQSTSVFVDNRGAIDLALSQMSQNSFRTKHMDLRLHFVRELVTDKTVQLRYVSTQRNIADFLTKPVGRSVISRAISRFIGGASSIVALRSKAPSMPGCQSSPERGATDAQVFMNLIDDEMKSKILRAPGQEQVTATQTLTTSQVEDSDDAN</sequence>
<keyword evidence="1" id="KW-0815">Transposition</keyword>
<dbReference type="GO" id="GO:0032196">
    <property type="term" value="P:transposition"/>
    <property type="evidence" value="ECO:0007669"/>
    <property type="project" value="UniProtKB-KW"/>
</dbReference>
<dbReference type="GO" id="GO:0015074">
    <property type="term" value="P:DNA integration"/>
    <property type="evidence" value="ECO:0007669"/>
    <property type="project" value="UniProtKB-KW"/>
</dbReference>
<keyword evidence="6" id="KW-0378">Hydrolase</keyword>
<evidence type="ECO:0000313" key="18">
    <source>
        <dbReference type="EMBL" id="PLW24663.1"/>
    </source>
</evidence>
<dbReference type="PANTHER" id="PTHR42648:SF11">
    <property type="entry name" value="TRANSPOSON TY4-P GAG-POL POLYPROTEIN"/>
    <property type="match status" value="1"/>
</dbReference>
<dbReference type="CDD" id="cd09272">
    <property type="entry name" value="RNase_HI_RT_Ty1"/>
    <property type="match status" value="1"/>
</dbReference>
<reference evidence="18 19" key="1">
    <citation type="submission" date="2017-11" db="EMBL/GenBank/DDBJ databases">
        <title>De novo assembly and phasing of dikaryotic genomes from two isolates of Puccinia coronata f. sp. avenae, the causal agent of oat crown rust.</title>
        <authorList>
            <person name="Miller M.E."/>
            <person name="Zhang Y."/>
            <person name="Omidvar V."/>
            <person name="Sperschneider J."/>
            <person name="Schwessinger B."/>
            <person name="Raley C."/>
            <person name="Palmer J.M."/>
            <person name="Garnica D."/>
            <person name="Upadhyaya N."/>
            <person name="Rathjen J."/>
            <person name="Taylor J.M."/>
            <person name="Park R.F."/>
            <person name="Dodds P.N."/>
            <person name="Hirsch C.D."/>
            <person name="Kianian S.F."/>
            <person name="Figueroa M."/>
        </authorList>
    </citation>
    <scope>NUCLEOTIDE SEQUENCE [LARGE SCALE GENOMIC DNA]</scope>
    <source>
        <strain evidence="18">12SD80</strain>
    </source>
</reference>
<feature type="region of interest" description="Disordered" evidence="16">
    <location>
        <begin position="891"/>
        <end position="916"/>
    </location>
</feature>
<dbReference type="Pfam" id="PF07727">
    <property type="entry name" value="RVT_2"/>
    <property type="match status" value="2"/>
</dbReference>
<keyword evidence="7" id="KW-0460">Magnesium</keyword>
<evidence type="ECO:0000256" key="1">
    <source>
        <dbReference type="ARBA" id="ARBA00022578"/>
    </source>
</evidence>
<keyword evidence="2" id="KW-0548">Nucleotidyltransferase</keyword>
<feature type="compositionally biased region" description="Polar residues" evidence="16">
    <location>
        <begin position="896"/>
        <end position="909"/>
    </location>
</feature>
<dbReference type="PANTHER" id="PTHR42648">
    <property type="entry name" value="TRANSPOSASE, PUTATIVE-RELATED"/>
    <property type="match status" value="1"/>
</dbReference>
<dbReference type="InterPro" id="IPR013103">
    <property type="entry name" value="RVT_2"/>
</dbReference>
<dbReference type="SUPFAM" id="SSF56672">
    <property type="entry name" value="DNA/RNA polymerases"/>
    <property type="match status" value="1"/>
</dbReference>
<dbReference type="GO" id="GO:0005634">
    <property type="term" value="C:nucleus"/>
    <property type="evidence" value="ECO:0007669"/>
    <property type="project" value="UniProtKB-ARBA"/>
</dbReference>
<dbReference type="Pfam" id="PF00665">
    <property type="entry name" value="rve"/>
    <property type="match status" value="1"/>
</dbReference>
<comment type="caution">
    <text evidence="18">The sequence shown here is derived from an EMBL/GenBank/DDBJ whole genome shotgun (WGS) entry which is preliminary data.</text>
</comment>
<evidence type="ECO:0000256" key="14">
    <source>
        <dbReference type="ARBA" id="ARBA00048173"/>
    </source>
</evidence>
<evidence type="ECO:0000256" key="13">
    <source>
        <dbReference type="ARBA" id="ARBA00023268"/>
    </source>
</evidence>
<dbReference type="GO" id="GO:0003723">
    <property type="term" value="F:RNA binding"/>
    <property type="evidence" value="ECO:0007669"/>
    <property type="project" value="UniProtKB-KW"/>
</dbReference>
<dbReference type="AlphaFoldDB" id="A0A2N5TGQ0"/>
<gene>
    <name evidence="18" type="ORF">PCASD_07598</name>
</gene>
<keyword evidence="4" id="KW-0479">Metal-binding</keyword>
<evidence type="ECO:0000256" key="11">
    <source>
        <dbReference type="ARBA" id="ARBA00022932"/>
    </source>
</evidence>
<keyword evidence="13" id="KW-0511">Multifunctional enzyme</keyword>
<dbReference type="GO" id="GO:0003964">
    <property type="term" value="F:RNA-directed DNA polymerase activity"/>
    <property type="evidence" value="ECO:0007669"/>
    <property type="project" value="UniProtKB-KW"/>
</dbReference>
<evidence type="ECO:0000256" key="5">
    <source>
        <dbReference type="ARBA" id="ARBA00022759"/>
    </source>
</evidence>
<dbReference type="Gene3D" id="3.30.420.10">
    <property type="entry name" value="Ribonuclease H-like superfamily/Ribonuclease H"/>
    <property type="match status" value="1"/>
</dbReference>
<keyword evidence="3" id="KW-0540">Nuclease</keyword>
<protein>
    <recommendedName>
        <fullName evidence="17">Integrase catalytic domain-containing protein</fullName>
    </recommendedName>
</protein>
<evidence type="ECO:0000256" key="4">
    <source>
        <dbReference type="ARBA" id="ARBA00022723"/>
    </source>
</evidence>
<dbReference type="InterPro" id="IPR012337">
    <property type="entry name" value="RNaseH-like_sf"/>
</dbReference>
<dbReference type="GO" id="GO:0003887">
    <property type="term" value="F:DNA-directed DNA polymerase activity"/>
    <property type="evidence" value="ECO:0007669"/>
    <property type="project" value="UniProtKB-KW"/>
</dbReference>
<accession>A0A2N5TGQ0</accession>
<keyword evidence="8" id="KW-0694">RNA-binding</keyword>
<evidence type="ECO:0000256" key="9">
    <source>
        <dbReference type="ARBA" id="ARBA00022908"/>
    </source>
</evidence>
<evidence type="ECO:0000313" key="19">
    <source>
        <dbReference type="Proteomes" id="UP000235392"/>
    </source>
</evidence>